<organism evidence="1 2">
    <name type="scientific">Clostridium saccharobutylicum</name>
    <dbReference type="NCBI Taxonomy" id="169679"/>
    <lineage>
        <taxon>Bacteria</taxon>
        <taxon>Bacillati</taxon>
        <taxon>Bacillota</taxon>
        <taxon>Clostridia</taxon>
        <taxon>Eubacteriales</taxon>
        <taxon>Clostridiaceae</taxon>
        <taxon>Clostridium</taxon>
    </lineage>
</organism>
<accession>A0A1S8NI09</accession>
<gene>
    <name evidence="1" type="ORF">CLOSAC_02940</name>
</gene>
<comment type="caution">
    <text evidence="1">The sequence shown here is derived from an EMBL/GenBank/DDBJ whole genome shotgun (WGS) entry which is preliminary data.</text>
</comment>
<evidence type="ECO:0000313" key="2">
    <source>
        <dbReference type="Proteomes" id="UP000191154"/>
    </source>
</evidence>
<dbReference type="Proteomes" id="UP000191154">
    <property type="component" value="Unassembled WGS sequence"/>
</dbReference>
<dbReference type="EMBL" id="LZYZ01000001">
    <property type="protein sequence ID" value="OOM16023.1"/>
    <property type="molecule type" value="Genomic_DNA"/>
</dbReference>
<proteinExistence type="predicted"/>
<dbReference type="AlphaFoldDB" id="A0A1S8NI09"/>
<protein>
    <submittedName>
        <fullName evidence="1">Uncharacterized protein</fullName>
    </submittedName>
</protein>
<reference evidence="1 2" key="1">
    <citation type="submission" date="2016-05" db="EMBL/GenBank/DDBJ databases">
        <title>Microbial solvent formation.</title>
        <authorList>
            <person name="Poehlein A."/>
            <person name="Montoya Solano J.D."/>
            <person name="Flitsch S."/>
            <person name="Krabben P."/>
            <person name="Duerre P."/>
            <person name="Daniel R."/>
        </authorList>
    </citation>
    <scope>NUCLEOTIDE SEQUENCE [LARGE SCALE GENOMIC DNA]</scope>
    <source>
        <strain evidence="1 2">L1-8</strain>
    </source>
</reference>
<sequence>MIEIIYEDVIIVIKINKKIISLSPDKEIDKCLNFTPQAFESVIFKHFIF</sequence>
<evidence type="ECO:0000313" key="1">
    <source>
        <dbReference type="EMBL" id="OOM16023.1"/>
    </source>
</evidence>
<name>A0A1S8NI09_CLOSA</name>